<sequence>FVPTNFTLTEVLEREKPPTVEAQYVWGSRSLNTCFETIFKLYRGFVGAPHFSAICRLLGYRGLFVVTAEVMKVAQSLVCLICLT</sequence>
<dbReference type="Pfam" id="PF05994">
    <property type="entry name" value="FragX_IP"/>
    <property type="match status" value="1"/>
</dbReference>
<keyword evidence="2" id="KW-1185">Reference proteome</keyword>
<organism evidence="1 2">
    <name type="scientific">Schistosoma mattheei</name>
    <dbReference type="NCBI Taxonomy" id="31246"/>
    <lineage>
        <taxon>Eukaryota</taxon>
        <taxon>Metazoa</taxon>
        <taxon>Spiralia</taxon>
        <taxon>Lophotrochozoa</taxon>
        <taxon>Platyhelminthes</taxon>
        <taxon>Trematoda</taxon>
        <taxon>Digenea</taxon>
        <taxon>Strigeidida</taxon>
        <taxon>Schistosomatoidea</taxon>
        <taxon>Schistosomatidae</taxon>
        <taxon>Schistosoma</taxon>
    </lineage>
</organism>
<reference evidence="1 2" key="1">
    <citation type="submission" date="2018-11" db="EMBL/GenBank/DDBJ databases">
        <authorList>
            <consortium name="Pathogen Informatics"/>
        </authorList>
    </citation>
    <scope>NUCLEOTIDE SEQUENCE [LARGE SCALE GENOMIC DNA]</scope>
    <source>
        <strain>Denwood</strain>
        <strain evidence="2">Zambia</strain>
    </source>
</reference>
<dbReference type="Proteomes" id="UP000269396">
    <property type="component" value="Unassembled WGS sequence"/>
</dbReference>
<protein>
    <submittedName>
        <fullName evidence="1">Uncharacterized protein</fullName>
    </submittedName>
</protein>
<dbReference type="AlphaFoldDB" id="A0A183NPH1"/>
<dbReference type="EMBL" id="UZAL01009238">
    <property type="protein sequence ID" value="VDP01626.1"/>
    <property type="molecule type" value="Genomic_DNA"/>
</dbReference>
<gene>
    <name evidence="1" type="ORF">SMTD_LOCUS4007</name>
</gene>
<feature type="non-terminal residue" evidence="1">
    <location>
        <position position="1"/>
    </location>
</feature>
<dbReference type="STRING" id="31246.A0A183NPH1"/>
<evidence type="ECO:0000313" key="2">
    <source>
        <dbReference type="Proteomes" id="UP000269396"/>
    </source>
</evidence>
<accession>A0A183NPH1</accession>
<dbReference type="PANTHER" id="PTHR12195">
    <property type="entry name" value="CYTOPLASMIC FMR1-INTERACTING PROTEIN-RELATED"/>
    <property type="match status" value="1"/>
</dbReference>
<dbReference type="InterPro" id="IPR008081">
    <property type="entry name" value="Cytoplasmic_FMR1-int"/>
</dbReference>
<dbReference type="GO" id="GO:0031267">
    <property type="term" value="F:small GTPase binding"/>
    <property type="evidence" value="ECO:0007669"/>
    <property type="project" value="InterPro"/>
</dbReference>
<evidence type="ECO:0000313" key="1">
    <source>
        <dbReference type="EMBL" id="VDP01626.1"/>
    </source>
</evidence>
<name>A0A183NPH1_9TREM</name>
<proteinExistence type="predicted"/>
<dbReference type="GO" id="GO:0030833">
    <property type="term" value="P:regulation of actin filament polymerization"/>
    <property type="evidence" value="ECO:0007669"/>
    <property type="project" value="InterPro"/>
</dbReference>